<dbReference type="Pfam" id="PF21788">
    <property type="entry name" value="TNP-like_GBD"/>
    <property type="match status" value="1"/>
</dbReference>
<dbReference type="PANTHER" id="PTHR47577">
    <property type="entry name" value="THAP DOMAIN-CONTAINING PROTEIN 6"/>
    <property type="match status" value="1"/>
</dbReference>
<feature type="domain" description="Transposable element P transposase-like GTP-binding insertion" evidence="2">
    <location>
        <begin position="75"/>
        <end position="196"/>
    </location>
</feature>
<evidence type="ECO:0000313" key="4">
    <source>
        <dbReference type="Proteomes" id="UP000801492"/>
    </source>
</evidence>
<dbReference type="PANTHER" id="PTHR47577:SF2">
    <property type="entry name" value="THAP DOMAIN CONTAINING 9"/>
    <property type="match status" value="1"/>
</dbReference>
<proteinExistence type="predicted"/>
<dbReference type="AlphaFoldDB" id="A0A8K0FZ80"/>
<evidence type="ECO:0000313" key="3">
    <source>
        <dbReference type="EMBL" id="KAF2886050.1"/>
    </source>
</evidence>
<protein>
    <recommendedName>
        <fullName evidence="5">THAP domain containing 9</fullName>
    </recommendedName>
</protein>
<dbReference type="Proteomes" id="UP000801492">
    <property type="component" value="Unassembled WGS sequence"/>
</dbReference>
<accession>A0A8K0FZ80</accession>
<reference evidence="3" key="1">
    <citation type="submission" date="2019-08" db="EMBL/GenBank/DDBJ databases">
        <title>The genome of the North American firefly Photinus pyralis.</title>
        <authorList>
            <consortium name="Photinus pyralis genome working group"/>
            <person name="Fallon T.R."/>
            <person name="Sander Lower S.E."/>
            <person name="Weng J.-K."/>
        </authorList>
    </citation>
    <scope>NUCLEOTIDE SEQUENCE</scope>
    <source>
        <strain evidence="3">TRF0915ILg1</strain>
        <tissue evidence="3">Whole body</tissue>
    </source>
</reference>
<feature type="non-terminal residue" evidence="3">
    <location>
        <position position="1"/>
    </location>
</feature>
<organism evidence="3 4">
    <name type="scientific">Ignelater luminosus</name>
    <name type="common">Cucubano</name>
    <name type="synonym">Pyrophorus luminosus</name>
    <dbReference type="NCBI Taxonomy" id="2038154"/>
    <lineage>
        <taxon>Eukaryota</taxon>
        <taxon>Metazoa</taxon>
        <taxon>Ecdysozoa</taxon>
        <taxon>Arthropoda</taxon>
        <taxon>Hexapoda</taxon>
        <taxon>Insecta</taxon>
        <taxon>Pterygota</taxon>
        <taxon>Neoptera</taxon>
        <taxon>Endopterygota</taxon>
        <taxon>Coleoptera</taxon>
        <taxon>Polyphaga</taxon>
        <taxon>Elateriformia</taxon>
        <taxon>Elateroidea</taxon>
        <taxon>Elateridae</taxon>
        <taxon>Agrypninae</taxon>
        <taxon>Pyrophorini</taxon>
        <taxon>Ignelater</taxon>
    </lineage>
</organism>
<sequence length="285" mass="32152">TQKGKLLLMAYIKKLEETGVTIVALTCDGTSTNLSLLNNFGIETNSTPNCCFSYSHESDGKCLTSGNIRGILDPCHMLKLFRNLLADVGFIYDSDRNAIKWDYIVRLHQIQKYEGVHCANKLQEKHINFSNQKMKVSLAAQTLSNSVANVLLFLRDGLHLPEFKDVGPTATFIKFVDRTFDILNSVDVWSKGSKAPITTFNEESTKFNLNEAIAYFSKLKLADGTLISESRRKVPVVGLILNCYSVLSLAEELVWSEHPPLRYLLCRNLSHDHVEKIFSCVRKRT</sequence>
<feature type="non-terminal residue" evidence="3">
    <location>
        <position position="285"/>
    </location>
</feature>
<evidence type="ECO:0008006" key="5">
    <source>
        <dbReference type="Google" id="ProtNLM"/>
    </source>
</evidence>
<dbReference type="EMBL" id="VTPC01088822">
    <property type="protein sequence ID" value="KAF2886050.1"/>
    <property type="molecule type" value="Genomic_DNA"/>
</dbReference>
<feature type="domain" description="Transposable element P transposase-like RNase H" evidence="1">
    <location>
        <begin position="6"/>
        <end position="41"/>
    </location>
</feature>
<evidence type="ECO:0000259" key="1">
    <source>
        <dbReference type="Pfam" id="PF21787"/>
    </source>
</evidence>
<comment type="caution">
    <text evidence="3">The sequence shown here is derived from an EMBL/GenBank/DDBJ whole genome shotgun (WGS) entry which is preliminary data.</text>
</comment>
<name>A0A8K0FZ80_IGNLU</name>
<keyword evidence="4" id="KW-1185">Reference proteome</keyword>
<dbReference type="Pfam" id="PF21787">
    <property type="entry name" value="TNP-like_RNaseH_N"/>
    <property type="match status" value="1"/>
</dbReference>
<evidence type="ECO:0000259" key="2">
    <source>
        <dbReference type="Pfam" id="PF21788"/>
    </source>
</evidence>
<dbReference type="InterPro" id="IPR048365">
    <property type="entry name" value="TNP-like_RNaseH_N"/>
</dbReference>
<dbReference type="OrthoDB" id="6775601at2759"/>
<gene>
    <name evidence="3" type="ORF">ILUMI_20123</name>
</gene>
<dbReference type="InterPro" id="IPR048366">
    <property type="entry name" value="TNP-like_GBD"/>
</dbReference>